<name>A0A9N9QNN3_9CUCU</name>
<keyword evidence="3" id="KW-1185">Reference proteome</keyword>
<reference evidence="2" key="1">
    <citation type="submission" date="2022-01" db="EMBL/GenBank/DDBJ databases">
        <authorList>
            <person name="King R."/>
        </authorList>
    </citation>
    <scope>NUCLEOTIDE SEQUENCE</scope>
</reference>
<feature type="compositionally biased region" description="Polar residues" evidence="1">
    <location>
        <begin position="327"/>
        <end position="342"/>
    </location>
</feature>
<gene>
    <name evidence="2" type="ORF">CEUTPL_LOCUS13756</name>
</gene>
<dbReference type="OrthoDB" id="10064970at2759"/>
<feature type="region of interest" description="Disordered" evidence="1">
    <location>
        <begin position="327"/>
        <end position="360"/>
    </location>
</feature>
<feature type="region of interest" description="Disordered" evidence="1">
    <location>
        <begin position="1118"/>
        <end position="1154"/>
    </location>
</feature>
<feature type="compositionally biased region" description="Polar residues" evidence="1">
    <location>
        <begin position="350"/>
        <end position="360"/>
    </location>
</feature>
<evidence type="ECO:0000313" key="3">
    <source>
        <dbReference type="Proteomes" id="UP001152799"/>
    </source>
</evidence>
<dbReference type="EMBL" id="OU892285">
    <property type="protein sequence ID" value="CAG9773365.1"/>
    <property type="molecule type" value="Genomic_DNA"/>
</dbReference>
<feature type="compositionally biased region" description="Acidic residues" evidence="1">
    <location>
        <begin position="1145"/>
        <end position="1154"/>
    </location>
</feature>
<dbReference type="AlphaFoldDB" id="A0A9N9QNN3"/>
<accession>A0A9N9QNN3</accession>
<proteinExistence type="predicted"/>
<dbReference type="PANTHER" id="PTHR33173">
    <property type="match status" value="1"/>
</dbReference>
<dbReference type="PANTHER" id="PTHR33173:SF2">
    <property type="entry name" value="MYND-TYPE DOMAIN-CONTAINING PROTEIN"/>
    <property type="match status" value="1"/>
</dbReference>
<protein>
    <submittedName>
        <fullName evidence="2">Uncharacterized protein</fullName>
    </submittedName>
</protein>
<evidence type="ECO:0000313" key="2">
    <source>
        <dbReference type="EMBL" id="CAG9773365.1"/>
    </source>
</evidence>
<sequence>MAEAGAEVVDTMTLTGLRKVLSKLKLTFDIPTYLIDLLEYTGFDNITALALFEEEDYKKLEDFAKNDLALLFNDEEKLNFFGIYSRNIPMFKIVEGHKKILALLIKACKYKLESEKKQSLNIPRKRSAIVSNNSNKKRKIIKVTDASTSKEIISSEDLNSSSELLIDTDEDTIQTQNIIDHVKHVVTSYQKKFLNTLNNEEEKNATTLALEKMKVEVKDHCALVQCVKCEFVSKAYCKLENNRKKWVLSNVNRHFKTHFKKNSKAKQVPFQNAPPKNKKLVNTIISFLKGNEDAKEMQDNPSTIQITDINSDINELEQELDLTQVVTQPLNSDHPSTRPSTDLDTDPMISGQNKDGISSDNLNGEILGEISEENFCGGRIAIEEAGSTVSNSAKKSDEFVVAPQKNNLTPSLTPSRRDRSFTKRQLNLDENQLKLTFFFDFCEKLKKKISSDAIVNEQFQLASNVANETIPITGMEAMKKNKSENGGNSKSYETLYANMDSGLPSITTLNRTLTKFGKCAEGDLNIDQLKLYLEKRGYPLKVIISEDQTAIVKRVRYNPTTNQLVGCVPKISKINGFPLENQYKVNSVKYIKNSIENTDCSNNAYVYMAQPLVDGALAFCISIFGSDNRFTSEDVLHRWKYISDEAKKRNISIEGFSSDGDTRCLRAMKLLGGVPSLSTVDNPYSPYFQINYAIEKPEEKPCVFQDTIHIATKIETRLLKKNIILPMGTYFVSSDHLSSLIKDFSKDKHLLNSGDLEGLDKMNFEAIDKLSASCVTDLLLQNEQYKATRQLLVLTRAILDSFIDKSLKVERRVYLIWYVTFFIRLWRNWIKHDEKYTLSKNWLTLNTYTCIEINAHSLLLLIEKCRSSDTADAFLPWLCSSQPCEKFFRQTRSMTSTYLIMVNFDLLDLLQRRHRIQCINDIVSDAMNKSGNDAKNDAVFIFPREENKRLATNPPCHNILPTVEEIKIIMENAKLEAITSDSTNVPDEEADLETEVGQIDPQNMGNEINQEDLVEIEEELNIFNDFQNLKIKDYNDGKNKTHSDNSRLSITVNNKNMIVRKSTLCWLFFDKKGKLSSDRRIRCRGMSSKGEASGKTFKKISRNAGKRIFKAKPKKKLENNKDFDTSSSEDEPDSYADRSSSGLEELTDNEDLDEELPSLTSSKEAISDFSCENYYAVLYDTWYIGRVLEILDQETSKIKFLKSELYEYVWPREDDIQIVEKKYIFYGPIKLIGNGPFRLKRFDKVKIEKSYRELKSREQDLKK</sequence>
<dbReference type="Proteomes" id="UP001152799">
    <property type="component" value="Chromosome 9"/>
</dbReference>
<organism evidence="2 3">
    <name type="scientific">Ceutorhynchus assimilis</name>
    <name type="common">cabbage seed weevil</name>
    <dbReference type="NCBI Taxonomy" id="467358"/>
    <lineage>
        <taxon>Eukaryota</taxon>
        <taxon>Metazoa</taxon>
        <taxon>Ecdysozoa</taxon>
        <taxon>Arthropoda</taxon>
        <taxon>Hexapoda</taxon>
        <taxon>Insecta</taxon>
        <taxon>Pterygota</taxon>
        <taxon>Neoptera</taxon>
        <taxon>Endopterygota</taxon>
        <taxon>Coleoptera</taxon>
        <taxon>Polyphaga</taxon>
        <taxon>Cucujiformia</taxon>
        <taxon>Curculionidae</taxon>
        <taxon>Ceutorhynchinae</taxon>
        <taxon>Ceutorhynchus</taxon>
    </lineage>
</organism>
<evidence type="ECO:0000256" key="1">
    <source>
        <dbReference type="SAM" id="MobiDB-lite"/>
    </source>
</evidence>